<feature type="region of interest" description="Disordered" evidence="2">
    <location>
        <begin position="1"/>
        <end position="43"/>
    </location>
</feature>
<keyword evidence="1" id="KW-0677">Repeat</keyword>
<accession>A0A2G8KLC0</accession>
<dbReference type="GO" id="GO:0005929">
    <property type="term" value="C:cilium"/>
    <property type="evidence" value="ECO:0007669"/>
    <property type="project" value="TreeGrafter"/>
</dbReference>
<evidence type="ECO:0000256" key="1">
    <source>
        <dbReference type="ARBA" id="ARBA00022737"/>
    </source>
</evidence>
<dbReference type="Gene3D" id="1.20.1160.20">
    <property type="match status" value="1"/>
</dbReference>
<sequence length="363" mass="40386">MFFGTKSGHKNKTSMEAVEEEHDINKSRDGTKTDEELNESMGERKGRKVRFAFHSVLIPTLFNSDGRGKMHGLLNSFRKTREDVKVKRRVPLQRDDSDADLDDSNLEASGQWATRKGTPGTPDKAEDIVPYGSIGKQRGLFVQGAGTQVMLASITAPSHHAMLEESAKKVLNPDESKAVLRHIKRYDEEGNIDALVVPLLAILDQPEKVLLLRDIRGFIAPKDIGRFDSLVSKKELEAMKLVRKQEKEKIIPRQDSYADASSPELSPGEKSNRNFTFGESEAAVLASLNSALGPGDPSRDLNANSVVNHNSPHSASLEERDFRGGFTSVRQTSRAPYRLLRPVRIILPKQTISREIRTAVRPL</sequence>
<evidence type="ECO:0000313" key="3">
    <source>
        <dbReference type="EMBL" id="PIK48814.1"/>
    </source>
</evidence>
<feature type="compositionally biased region" description="Basic and acidic residues" evidence="2">
    <location>
        <begin position="23"/>
        <end position="35"/>
    </location>
</feature>
<feature type="region of interest" description="Disordered" evidence="2">
    <location>
        <begin position="295"/>
        <end position="317"/>
    </location>
</feature>
<name>A0A2G8KLC0_STIJA</name>
<comment type="caution">
    <text evidence="3">The sequence shown here is derived from an EMBL/GenBank/DDBJ whole genome shotgun (WGS) entry which is preliminary data.</text>
</comment>
<gene>
    <name evidence="3" type="ORF">BSL78_14310</name>
</gene>
<evidence type="ECO:0000313" key="4">
    <source>
        <dbReference type="Proteomes" id="UP000230750"/>
    </source>
</evidence>
<reference evidence="3 4" key="1">
    <citation type="journal article" date="2017" name="PLoS Biol.">
        <title>The sea cucumber genome provides insights into morphological evolution and visceral regeneration.</title>
        <authorList>
            <person name="Zhang X."/>
            <person name="Sun L."/>
            <person name="Yuan J."/>
            <person name="Sun Y."/>
            <person name="Gao Y."/>
            <person name="Zhang L."/>
            <person name="Li S."/>
            <person name="Dai H."/>
            <person name="Hamel J.F."/>
            <person name="Liu C."/>
            <person name="Yu Y."/>
            <person name="Liu S."/>
            <person name="Lin W."/>
            <person name="Guo K."/>
            <person name="Jin S."/>
            <person name="Xu P."/>
            <person name="Storey K.B."/>
            <person name="Huan P."/>
            <person name="Zhang T."/>
            <person name="Zhou Y."/>
            <person name="Zhang J."/>
            <person name="Lin C."/>
            <person name="Li X."/>
            <person name="Xing L."/>
            <person name="Huo D."/>
            <person name="Sun M."/>
            <person name="Wang L."/>
            <person name="Mercier A."/>
            <person name="Li F."/>
            <person name="Yang H."/>
            <person name="Xiang J."/>
        </authorList>
    </citation>
    <scope>NUCLEOTIDE SEQUENCE [LARGE SCALE GENOMIC DNA]</scope>
    <source>
        <strain evidence="3">Shaxun</strain>
        <tissue evidence="3">Muscle</tissue>
    </source>
</reference>
<protein>
    <submittedName>
        <fullName evidence="3">Uncharacterized protein</fullName>
    </submittedName>
</protein>
<dbReference type="STRING" id="307972.A0A2G8KLC0"/>
<dbReference type="GO" id="GO:0032426">
    <property type="term" value="C:stereocilium tip"/>
    <property type="evidence" value="ECO:0007669"/>
    <property type="project" value="TreeGrafter"/>
</dbReference>
<keyword evidence="4" id="KW-1185">Reference proteome</keyword>
<dbReference type="PANTHER" id="PTHR23116">
    <property type="entry name" value="PDZ DOMAIN CONTAINING WHIRLIN AND HARMONIN-RELATED"/>
    <property type="match status" value="1"/>
</dbReference>
<feature type="compositionally biased region" description="Polar residues" evidence="2">
    <location>
        <begin position="301"/>
        <end position="314"/>
    </location>
</feature>
<dbReference type="PANTHER" id="PTHR23116:SF29">
    <property type="entry name" value="PDZ DOMAIN-CONTAINING PROTEIN 7"/>
    <property type="match status" value="1"/>
</dbReference>
<dbReference type="AlphaFoldDB" id="A0A2G8KLC0"/>
<dbReference type="Proteomes" id="UP000230750">
    <property type="component" value="Unassembled WGS sequence"/>
</dbReference>
<feature type="region of interest" description="Disordered" evidence="2">
    <location>
        <begin position="91"/>
        <end position="125"/>
    </location>
</feature>
<dbReference type="InterPro" id="IPR051844">
    <property type="entry name" value="USH2_Complex_Protein"/>
</dbReference>
<dbReference type="EMBL" id="MRZV01000500">
    <property type="protein sequence ID" value="PIK48814.1"/>
    <property type="molecule type" value="Genomic_DNA"/>
</dbReference>
<dbReference type="OrthoDB" id="10029564at2759"/>
<proteinExistence type="predicted"/>
<dbReference type="GO" id="GO:0002142">
    <property type="term" value="C:stereocilia ankle link complex"/>
    <property type="evidence" value="ECO:0007669"/>
    <property type="project" value="TreeGrafter"/>
</dbReference>
<organism evidence="3 4">
    <name type="scientific">Stichopus japonicus</name>
    <name type="common">Sea cucumber</name>
    <dbReference type="NCBI Taxonomy" id="307972"/>
    <lineage>
        <taxon>Eukaryota</taxon>
        <taxon>Metazoa</taxon>
        <taxon>Echinodermata</taxon>
        <taxon>Eleutherozoa</taxon>
        <taxon>Echinozoa</taxon>
        <taxon>Holothuroidea</taxon>
        <taxon>Aspidochirotacea</taxon>
        <taxon>Aspidochirotida</taxon>
        <taxon>Stichopodidae</taxon>
        <taxon>Apostichopus</taxon>
    </lineage>
</organism>
<evidence type="ECO:0000256" key="2">
    <source>
        <dbReference type="SAM" id="MobiDB-lite"/>
    </source>
</evidence>
<feature type="region of interest" description="Disordered" evidence="2">
    <location>
        <begin position="252"/>
        <end position="273"/>
    </location>
</feature>
<dbReference type="GO" id="GO:0005886">
    <property type="term" value="C:plasma membrane"/>
    <property type="evidence" value="ECO:0007669"/>
    <property type="project" value="TreeGrafter"/>
</dbReference>